<evidence type="ECO:0000313" key="4">
    <source>
        <dbReference type="Proteomes" id="UP001218218"/>
    </source>
</evidence>
<name>A0AAD7ALC0_9AGAR</name>
<gene>
    <name evidence="3" type="ORF">DFH08DRAFT_375746</name>
</gene>
<proteinExistence type="predicted"/>
<feature type="transmembrane region" description="Helical" evidence="2">
    <location>
        <begin position="742"/>
        <end position="764"/>
    </location>
</feature>
<evidence type="ECO:0000256" key="1">
    <source>
        <dbReference type="SAM" id="MobiDB-lite"/>
    </source>
</evidence>
<protein>
    <recommendedName>
        <fullName evidence="5">F-box domain-containing protein</fullName>
    </recommendedName>
</protein>
<keyword evidence="2" id="KW-0812">Transmembrane</keyword>
<accession>A0AAD7ALC0</accession>
<keyword evidence="2" id="KW-0472">Membrane</keyword>
<comment type="caution">
    <text evidence="3">The sequence shown here is derived from an EMBL/GenBank/DDBJ whole genome shotgun (WGS) entry which is preliminary data.</text>
</comment>
<keyword evidence="4" id="KW-1185">Reference proteome</keyword>
<keyword evidence="2" id="KW-1133">Transmembrane helix</keyword>
<dbReference type="Proteomes" id="UP001218218">
    <property type="component" value="Unassembled WGS sequence"/>
</dbReference>
<reference evidence="3" key="1">
    <citation type="submission" date="2023-03" db="EMBL/GenBank/DDBJ databases">
        <title>Massive genome expansion in bonnet fungi (Mycena s.s.) driven by repeated elements and novel gene families across ecological guilds.</title>
        <authorList>
            <consortium name="Lawrence Berkeley National Laboratory"/>
            <person name="Harder C.B."/>
            <person name="Miyauchi S."/>
            <person name="Viragh M."/>
            <person name="Kuo A."/>
            <person name="Thoen E."/>
            <person name="Andreopoulos B."/>
            <person name="Lu D."/>
            <person name="Skrede I."/>
            <person name="Drula E."/>
            <person name="Henrissat B."/>
            <person name="Morin E."/>
            <person name="Kohler A."/>
            <person name="Barry K."/>
            <person name="LaButti K."/>
            <person name="Morin E."/>
            <person name="Salamov A."/>
            <person name="Lipzen A."/>
            <person name="Mereny Z."/>
            <person name="Hegedus B."/>
            <person name="Baldrian P."/>
            <person name="Stursova M."/>
            <person name="Weitz H."/>
            <person name="Taylor A."/>
            <person name="Grigoriev I.V."/>
            <person name="Nagy L.G."/>
            <person name="Martin F."/>
            <person name="Kauserud H."/>
        </authorList>
    </citation>
    <scope>NUCLEOTIDE SEQUENCE</scope>
    <source>
        <strain evidence="3">CBHHK002</strain>
    </source>
</reference>
<evidence type="ECO:0008006" key="5">
    <source>
        <dbReference type="Google" id="ProtNLM"/>
    </source>
</evidence>
<dbReference type="AlphaFoldDB" id="A0AAD7ALC0"/>
<sequence length="877" mass="96232">MPGLSDILPALHRRSSTIRERLRTLSFTSSKSASKHQSSDNLEALHQSTTMPPSPALSILNSPEATQKILEAILESTNGRRALSRLARTCRAWLDPALNVLWRELDSLVPIIGLFPANKLKKTRRPGLGLSAPPEEKDWDKILKYGGRVMKITYDELPNNVSTSIFPIFEEFRPTTYILPNLQHLTWKITSPDNLDRAALFLTPELQGLVLHLGSVATRFSTLPAFLADLGSRMKLQSFSINSSVGLPDTFTELLLPQDRLEKLGVVAPGALSPAVGKWVASLPCLKSLQLDLSGRSLVAVNGFFREVRSGASTPGSVESHTDSGVFSGDEVDFTEIRKSLLDLTGDAKQGTAFPALTQLQLTGQVASIVAFLTHLSSPLTQLDITIEDPPDAGDWRDLSAMIGEKFGSSLTSLRVGATLSSKFSDLIRSTSRSAPAQSRLSLEHLSPLPVLRTFFIDLPESICFTPIDIAHLADMAPNMEEVRLSPLARFATTPPQLTLESLAPLVKNCRRLYSLAVVINAKPGAAEPSVSSNSLIWLHVGHSWVADTLQVGILLSQFAPYLETIKWFTERNRPGFIEANARAWQKVSDILPHLQNLRLTERRAAVPQREVVVEYVEVAAPRPPMTDKAVDATVLTVDCEVDATPPTVGCSVQASPPCVSVAIDATPQTVERHVEAIPETTEMQVDATRQTAEAQVDAVPRTAETQVDATTEPASVGFTSEDREIGHHSQRNWAGLRANVLYLPSVLFPSVLSLVAFICRVFIAFPLSLPMRMLNASVEFFKRRVQFGHSNGGDDVALDTLNDMHMKIAENLREPEEQPELEVVVQKQAAFIRPWMPRVTRDGSDASRLLLSLSVSRPFHTTAHRALSLRLKVNTL</sequence>
<feature type="region of interest" description="Disordered" evidence="1">
    <location>
        <begin position="29"/>
        <end position="58"/>
    </location>
</feature>
<organism evidence="3 4">
    <name type="scientific">Mycena albidolilacea</name>
    <dbReference type="NCBI Taxonomy" id="1033008"/>
    <lineage>
        <taxon>Eukaryota</taxon>
        <taxon>Fungi</taxon>
        <taxon>Dikarya</taxon>
        <taxon>Basidiomycota</taxon>
        <taxon>Agaricomycotina</taxon>
        <taxon>Agaricomycetes</taxon>
        <taxon>Agaricomycetidae</taxon>
        <taxon>Agaricales</taxon>
        <taxon>Marasmiineae</taxon>
        <taxon>Mycenaceae</taxon>
        <taxon>Mycena</taxon>
    </lineage>
</organism>
<dbReference type="EMBL" id="JARIHO010000005">
    <property type="protein sequence ID" value="KAJ7361488.1"/>
    <property type="molecule type" value="Genomic_DNA"/>
</dbReference>
<evidence type="ECO:0000256" key="2">
    <source>
        <dbReference type="SAM" id="Phobius"/>
    </source>
</evidence>
<evidence type="ECO:0000313" key="3">
    <source>
        <dbReference type="EMBL" id="KAJ7361488.1"/>
    </source>
</evidence>